<keyword evidence="6" id="KW-1185">Reference proteome</keyword>
<name>A0AAD6E3A2_9EURO</name>
<reference evidence="5 6" key="1">
    <citation type="journal article" date="2023" name="IMA Fungus">
        <title>Comparative genomic study of the Penicillium genus elucidates a diverse pangenome and 15 lateral gene transfer events.</title>
        <authorList>
            <person name="Petersen C."/>
            <person name="Sorensen T."/>
            <person name="Nielsen M.R."/>
            <person name="Sondergaard T.E."/>
            <person name="Sorensen J.L."/>
            <person name="Fitzpatrick D.A."/>
            <person name="Frisvad J.C."/>
            <person name="Nielsen K.L."/>
        </authorList>
    </citation>
    <scope>NUCLEOTIDE SEQUENCE [LARGE SCALE GENOMIC DNA]</scope>
    <source>
        <strain evidence="5 6">IBT 29057</strain>
    </source>
</reference>
<feature type="chain" id="PRO_5042003138" description="Yeast cell wall synthesis Kre9/Knh1-like N-terminal domain-containing protein" evidence="3">
    <location>
        <begin position="17"/>
        <end position="247"/>
    </location>
</feature>
<sequence length="247" mass="24552">MHFITVTSLFAALAAAASTNNDFNNPKGGYSFTAGESTTLTWDHKSGSTVSLRLQSGSVTTANSGTAIASNIDNTGSFTWNVPTDLVKGREYTVEIINDSNPDDYNFLPYFTVAGATGGASATSAPSTTSTSAAETSTTEEATTTTTADATTTTEASTTATTSSSATKTTATTLTKASSTATTTSSTPSTTASSSTSTSSSSTESSSSSPSSSASASSTAVPNTNGSVANRVSAGMLALVAGVIAMM</sequence>
<dbReference type="EMBL" id="JAQJAC010000001">
    <property type="protein sequence ID" value="KAJ5600008.1"/>
    <property type="molecule type" value="Genomic_DNA"/>
</dbReference>
<gene>
    <name evidence="5" type="ORF">N7450_001075</name>
</gene>
<evidence type="ECO:0000313" key="6">
    <source>
        <dbReference type="Proteomes" id="UP001216150"/>
    </source>
</evidence>
<feature type="signal peptide" evidence="3">
    <location>
        <begin position="1"/>
        <end position="16"/>
    </location>
</feature>
<feature type="domain" description="Yeast cell wall synthesis Kre9/Knh1-like N-terminal" evidence="4">
    <location>
        <begin position="25"/>
        <end position="113"/>
    </location>
</feature>
<accession>A0AAD6E3A2</accession>
<evidence type="ECO:0000313" key="5">
    <source>
        <dbReference type="EMBL" id="KAJ5600008.1"/>
    </source>
</evidence>
<dbReference type="InterPro" id="IPR052982">
    <property type="entry name" value="SRP1/TIP1-like"/>
</dbReference>
<protein>
    <recommendedName>
        <fullName evidence="4">Yeast cell wall synthesis Kre9/Knh1-like N-terminal domain-containing protein</fullName>
    </recommendedName>
</protein>
<feature type="compositionally biased region" description="Low complexity" evidence="2">
    <location>
        <begin position="120"/>
        <end position="220"/>
    </location>
</feature>
<comment type="caution">
    <text evidence="5">The sequence shown here is derived from an EMBL/GenBank/DDBJ whole genome shotgun (WGS) entry which is preliminary data.</text>
</comment>
<dbReference type="InterPro" id="IPR018466">
    <property type="entry name" value="Kre9/Knh1-like_N"/>
</dbReference>
<keyword evidence="1 3" id="KW-0732">Signal</keyword>
<dbReference type="PANTHER" id="PTHR40633">
    <property type="entry name" value="MATRIX PROTEIN, PUTATIVE (AFU_ORTHOLOGUE AFUA_8G05410)-RELATED"/>
    <property type="match status" value="1"/>
</dbReference>
<dbReference type="AlphaFoldDB" id="A0AAD6E3A2"/>
<dbReference type="Pfam" id="PF10342">
    <property type="entry name" value="Kre9_KNH"/>
    <property type="match status" value="1"/>
</dbReference>
<dbReference type="PANTHER" id="PTHR40633:SF5">
    <property type="entry name" value="ANCHORED PROTEIN, PUTATIVE (AFU_ORTHOLOGUE AFUA_8G04370)-RELATED"/>
    <property type="match status" value="1"/>
</dbReference>
<evidence type="ECO:0000256" key="2">
    <source>
        <dbReference type="SAM" id="MobiDB-lite"/>
    </source>
</evidence>
<dbReference type="Proteomes" id="UP001216150">
    <property type="component" value="Unassembled WGS sequence"/>
</dbReference>
<evidence type="ECO:0000256" key="3">
    <source>
        <dbReference type="SAM" id="SignalP"/>
    </source>
</evidence>
<proteinExistence type="predicted"/>
<organism evidence="5 6">
    <name type="scientific">Penicillium hetheringtonii</name>
    <dbReference type="NCBI Taxonomy" id="911720"/>
    <lineage>
        <taxon>Eukaryota</taxon>
        <taxon>Fungi</taxon>
        <taxon>Dikarya</taxon>
        <taxon>Ascomycota</taxon>
        <taxon>Pezizomycotina</taxon>
        <taxon>Eurotiomycetes</taxon>
        <taxon>Eurotiomycetidae</taxon>
        <taxon>Eurotiales</taxon>
        <taxon>Aspergillaceae</taxon>
        <taxon>Penicillium</taxon>
    </lineage>
</organism>
<evidence type="ECO:0000259" key="4">
    <source>
        <dbReference type="Pfam" id="PF10342"/>
    </source>
</evidence>
<evidence type="ECO:0000256" key="1">
    <source>
        <dbReference type="ARBA" id="ARBA00022729"/>
    </source>
</evidence>
<feature type="region of interest" description="Disordered" evidence="2">
    <location>
        <begin position="118"/>
        <end position="227"/>
    </location>
</feature>